<dbReference type="PANTHER" id="PTHR38825">
    <property type="entry name" value="LYSINE EXPORTER PROTEIN (LYSE/YGGA)"/>
    <property type="match status" value="1"/>
</dbReference>
<evidence type="ECO:0000256" key="1">
    <source>
        <dbReference type="ARBA" id="ARBA00004651"/>
    </source>
</evidence>
<dbReference type="RefSeq" id="WP_015284187.1">
    <property type="nucleotide sequence ID" value="NC_019943.1"/>
</dbReference>
<dbReference type="eggNOG" id="arCOG01947">
    <property type="taxonomic scope" value="Archaea"/>
</dbReference>
<dbReference type="GO" id="GO:0005886">
    <property type="term" value="C:plasma membrane"/>
    <property type="evidence" value="ECO:0007669"/>
    <property type="project" value="UniProtKB-SubCell"/>
</dbReference>
<name>L0HD42_METFS</name>
<gene>
    <name evidence="7" type="ordered locus">Metfor_0139</name>
</gene>
<dbReference type="EMBL" id="CP003167">
    <property type="protein sequence ID" value="AGB01223.1"/>
    <property type="molecule type" value="Genomic_DNA"/>
</dbReference>
<keyword evidence="5 6" id="KW-0472">Membrane</keyword>
<feature type="transmembrane region" description="Helical" evidence="6">
    <location>
        <begin position="73"/>
        <end position="92"/>
    </location>
</feature>
<dbReference type="OrthoDB" id="121309at2157"/>
<keyword evidence="8" id="KW-1185">Reference proteome</keyword>
<accession>L0HD42</accession>
<dbReference type="Proteomes" id="UP000010824">
    <property type="component" value="Chromosome"/>
</dbReference>
<evidence type="ECO:0000256" key="3">
    <source>
        <dbReference type="ARBA" id="ARBA00022692"/>
    </source>
</evidence>
<keyword evidence="4 6" id="KW-1133">Transmembrane helix</keyword>
<evidence type="ECO:0000256" key="4">
    <source>
        <dbReference type="ARBA" id="ARBA00022989"/>
    </source>
</evidence>
<reference evidence="8" key="1">
    <citation type="submission" date="2011-12" db="EMBL/GenBank/DDBJ databases">
        <title>Complete sequence of Methanoregula formicicum SMSP.</title>
        <authorList>
            <person name="Lucas S."/>
            <person name="Han J."/>
            <person name="Lapidus A."/>
            <person name="Cheng J.-F."/>
            <person name="Goodwin L."/>
            <person name="Pitluck S."/>
            <person name="Peters L."/>
            <person name="Ovchinnikova G."/>
            <person name="Teshima H."/>
            <person name="Detter J.C."/>
            <person name="Han C."/>
            <person name="Tapia R."/>
            <person name="Land M."/>
            <person name="Hauser L."/>
            <person name="Kyrpides N."/>
            <person name="Ivanova N."/>
            <person name="Pagani I."/>
            <person name="Imachi H."/>
            <person name="Tamaki H."/>
            <person name="Sekiguchi Y."/>
            <person name="Kamagata Y."/>
            <person name="Cadillo-Quiroz H."/>
            <person name="Zinder S."/>
            <person name="Liu W.-T."/>
            <person name="Woyke T."/>
        </authorList>
    </citation>
    <scope>NUCLEOTIDE SEQUENCE [LARGE SCALE GENOMIC DNA]</scope>
    <source>
        <strain evidence="8">DSM 22288 / NBRC 105244 / SMSP</strain>
    </source>
</reference>
<protein>
    <submittedName>
        <fullName evidence="7">Putative threonine efflux protein</fullName>
    </submittedName>
</protein>
<keyword evidence="2" id="KW-1003">Cell membrane</keyword>
<dbReference type="KEGG" id="mfo:Metfor_0139"/>
<feature type="transmembrane region" description="Helical" evidence="6">
    <location>
        <begin position="180"/>
        <end position="199"/>
    </location>
</feature>
<sequence length="206" mass="21574" precursor="true">MYEIIATLVLGLVIGFTGALVPGPTLVATINASLAGNWTAGLKVSLGHIVIETAIFFLIILGLASIASPYTTVIAVVGGFALIVFGAMTLLGSRNATLSTGLKKDGSGPYMAGLVTSAANPYFWIWWLSVGSALLLQSLAGGIVFAVAFMIGHWGADTIWYTFVSTTVAKGRALLSDRTYHIVMAACGVFLILFGLYYLSGAILPY</sequence>
<proteinExistence type="predicted"/>
<dbReference type="InterPro" id="IPR001123">
    <property type="entry name" value="LeuE-type"/>
</dbReference>
<dbReference type="Pfam" id="PF01810">
    <property type="entry name" value="LysE"/>
    <property type="match status" value="1"/>
</dbReference>
<comment type="subcellular location">
    <subcellularLocation>
        <location evidence="1">Cell membrane</location>
        <topology evidence="1">Multi-pass membrane protein</topology>
    </subcellularLocation>
</comment>
<reference evidence="7 8" key="2">
    <citation type="journal article" date="2014" name="Genome Announc.">
        <title>Complete Genome Sequence of Methanoregula formicica SMSPT, a Mesophilic Hydrogenotrophic Methanogen Isolated from a Methanogenic Upflow Anaerobic Sludge Blanket Reactor.</title>
        <authorList>
            <person name="Yamamoto K."/>
            <person name="Tamaki H."/>
            <person name="Cadillo-Quiroz H."/>
            <person name="Imachi H."/>
            <person name="Kyrpides N."/>
            <person name="Woyke T."/>
            <person name="Goodwin L."/>
            <person name="Zinder S.H."/>
            <person name="Kamagata Y."/>
            <person name="Liu W.T."/>
        </authorList>
    </citation>
    <scope>NUCLEOTIDE SEQUENCE [LARGE SCALE GENOMIC DNA]</scope>
    <source>
        <strain evidence="8">DSM 22288 / NBRC 105244 / SMSP</strain>
    </source>
</reference>
<dbReference type="STRING" id="593750.Metfor_0139"/>
<dbReference type="InParanoid" id="L0HD42"/>
<feature type="transmembrane region" description="Helical" evidence="6">
    <location>
        <begin position="124"/>
        <end position="151"/>
    </location>
</feature>
<dbReference type="GeneID" id="14308812"/>
<evidence type="ECO:0000256" key="6">
    <source>
        <dbReference type="SAM" id="Phobius"/>
    </source>
</evidence>
<keyword evidence="3 6" id="KW-0812">Transmembrane</keyword>
<evidence type="ECO:0000256" key="2">
    <source>
        <dbReference type="ARBA" id="ARBA00022475"/>
    </source>
</evidence>
<feature type="transmembrane region" description="Helical" evidence="6">
    <location>
        <begin position="45"/>
        <end position="66"/>
    </location>
</feature>
<evidence type="ECO:0000256" key="5">
    <source>
        <dbReference type="ARBA" id="ARBA00023136"/>
    </source>
</evidence>
<dbReference type="HOGENOM" id="CLU_104651_0_0_2"/>
<evidence type="ECO:0000313" key="7">
    <source>
        <dbReference type="EMBL" id="AGB01223.1"/>
    </source>
</evidence>
<organism evidence="7 8">
    <name type="scientific">Methanoregula formicica (strain DSM 22288 / NBRC 105244 / SMSP)</name>
    <dbReference type="NCBI Taxonomy" id="593750"/>
    <lineage>
        <taxon>Archaea</taxon>
        <taxon>Methanobacteriati</taxon>
        <taxon>Methanobacteriota</taxon>
        <taxon>Stenosarchaea group</taxon>
        <taxon>Methanomicrobia</taxon>
        <taxon>Methanomicrobiales</taxon>
        <taxon>Methanoregulaceae</taxon>
        <taxon>Methanoregula</taxon>
    </lineage>
</organism>
<dbReference type="PANTHER" id="PTHR38825:SF1">
    <property type="entry name" value="TRANSPORTER, LYSE FAMILY"/>
    <property type="match status" value="1"/>
</dbReference>
<dbReference type="AlphaFoldDB" id="L0HD42"/>
<evidence type="ECO:0000313" key="8">
    <source>
        <dbReference type="Proteomes" id="UP000010824"/>
    </source>
</evidence>
<dbReference type="GO" id="GO:0006865">
    <property type="term" value="P:amino acid transport"/>
    <property type="evidence" value="ECO:0007669"/>
    <property type="project" value="InterPro"/>
</dbReference>